<feature type="compositionally biased region" description="Pro residues" evidence="12">
    <location>
        <begin position="509"/>
        <end position="522"/>
    </location>
</feature>
<dbReference type="SUPFAM" id="SSF158472">
    <property type="entry name" value="HAMP domain-like"/>
    <property type="match status" value="1"/>
</dbReference>
<evidence type="ECO:0000259" key="14">
    <source>
        <dbReference type="PROSITE" id="PS50109"/>
    </source>
</evidence>
<proteinExistence type="predicted"/>
<evidence type="ECO:0000256" key="12">
    <source>
        <dbReference type="SAM" id="MobiDB-lite"/>
    </source>
</evidence>
<sequence length="522" mass="54827">MTAQATSPPAADPGASAGELSSGPPSDTSASGRRTWGDRVPLRVTLVALLVALVTLALAATGGAATSLLRGYLAEQQEIALRTDAQYIVYKTRLAEVQCTSPSGLPYAGQGLYLACLDADGVYGELAPVGGSVPDLGNLTADEAAQKGGKTFIRRSEDGKTSWRLVVVQPDNGLTVVVGQDVGADQALLSRLIRTELAVGALVLAVMAIAGYMLVRNSLRPLREVEHTAQAIAAGDLSRRVPVADHRTEVGRLSAALNGMLGRIESSFRAQQASEEQARASETRMRRFVADASHELRTPLTSIRGFAELHRQGAVQGPEDTGRIMQRIEAEATRMGMLVEDLLQLARLDQQRPLTLGPVDLAELAGDAVHDARAVQPDRPLSLLLDPSLTDVPVVTGDEARLRQVVGNLVTNALTHTPVDARVTVRLSEDDADSVVLTVSDEGPGLAPADAERVFERFYRADSSRTRAAGGTGLGLSIVASLVAAHGGTVDLTTAPGQGATFTVRLPRSGPPIPPTAEPTPS</sequence>
<keyword evidence="8" id="KW-0418">Kinase</keyword>
<dbReference type="InterPro" id="IPR003661">
    <property type="entry name" value="HisK_dim/P_dom"/>
</dbReference>
<evidence type="ECO:0000256" key="9">
    <source>
        <dbReference type="ARBA" id="ARBA00022989"/>
    </source>
</evidence>
<evidence type="ECO:0000256" key="7">
    <source>
        <dbReference type="ARBA" id="ARBA00022692"/>
    </source>
</evidence>
<feature type="region of interest" description="Disordered" evidence="12">
    <location>
        <begin position="502"/>
        <end position="522"/>
    </location>
</feature>
<dbReference type="SMART" id="SM00388">
    <property type="entry name" value="HisKA"/>
    <property type="match status" value="1"/>
</dbReference>
<keyword evidence="5" id="KW-0597">Phosphoprotein</keyword>
<feature type="region of interest" description="Disordered" evidence="12">
    <location>
        <begin position="1"/>
        <end position="35"/>
    </location>
</feature>
<dbReference type="STRING" id="477641.MODMU_5063"/>
<dbReference type="GO" id="GO:0005509">
    <property type="term" value="F:calcium ion binding"/>
    <property type="evidence" value="ECO:0007669"/>
    <property type="project" value="UniProtKB-ARBA"/>
</dbReference>
<dbReference type="HOGENOM" id="CLU_000445_89_6_11"/>
<evidence type="ECO:0000256" key="4">
    <source>
        <dbReference type="ARBA" id="ARBA00012438"/>
    </source>
</evidence>
<dbReference type="InterPro" id="IPR003594">
    <property type="entry name" value="HATPase_dom"/>
</dbReference>
<feature type="transmembrane region" description="Helical" evidence="13">
    <location>
        <begin position="46"/>
        <end position="69"/>
    </location>
</feature>
<dbReference type="CDD" id="cd00082">
    <property type="entry name" value="HisKA"/>
    <property type="match status" value="1"/>
</dbReference>
<evidence type="ECO:0000256" key="11">
    <source>
        <dbReference type="ARBA" id="ARBA00023136"/>
    </source>
</evidence>
<reference evidence="16 17" key="1">
    <citation type="journal article" date="2012" name="J. Bacteriol.">
        <title>Genome Sequence of Radiation-Resistant Modestobacter marinus Strain BC501, a Representative Actinobacterium That Thrives on Calcareous Stone Surfaces.</title>
        <authorList>
            <person name="Normand P."/>
            <person name="Gury J."/>
            <person name="Pujic P."/>
            <person name="Chouaia B."/>
            <person name="Crotti E."/>
            <person name="Brusetti L."/>
            <person name="Daffonchio D."/>
            <person name="Vacherie B."/>
            <person name="Barbe V."/>
            <person name="Medigue C."/>
            <person name="Calteau A."/>
            <person name="Ghodhbane-Gtari F."/>
            <person name="Essoussi I."/>
            <person name="Nouioui I."/>
            <person name="Abbassi-Ghozzi I."/>
            <person name="Gtari M."/>
        </authorList>
    </citation>
    <scope>NUCLEOTIDE SEQUENCE [LARGE SCALE GENOMIC DNA]</scope>
    <source>
        <strain evidence="17">BC 501</strain>
    </source>
</reference>
<dbReference type="Pfam" id="PF00672">
    <property type="entry name" value="HAMP"/>
    <property type="match status" value="1"/>
</dbReference>
<dbReference type="Gene3D" id="1.10.287.130">
    <property type="match status" value="1"/>
</dbReference>
<evidence type="ECO:0000256" key="3">
    <source>
        <dbReference type="ARBA" id="ARBA00004236"/>
    </source>
</evidence>
<dbReference type="Gene3D" id="6.10.340.10">
    <property type="match status" value="1"/>
</dbReference>
<evidence type="ECO:0000313" key="17">
    <source>
        <dbReference type="Proteomes" id="UP000006461"/>
    </source>
</evidence>
<dbReference type="InterPro" id="IPR003660">
    <property type="entry name" value="HAMP_dom"/>
</dbReference>
<name>I4F480_MODI5</name>
<evidence type="ECO:0000256" key="5">
    <source>
        <dbReference type="ARBA" id="ARBA00022553"/>
    </source>
</evidence>
<dbReference type="Pfam" id="PF00512">
    <property type="entry name" value="HisKA"/>
    <property type="match status" value="1"/>
</dbReference>
<dbReference type="InterPro" id="IPR005467">
    <property type="entry name" value="His_kinase_dom"/>
</dbReference>
<dbReference type="FunFam" id="3.30.565.10:FF:000006">
    <property type="entry name" value="Sensor histidine kinase WalK"/>
    <property type="match status" value="1"/>
</dbReference>
<feature type="domain" description="HAMP" evidence="15">
    <location>
        <begin position="216"/>
        <end position="269"/>
    </location>
</feature>
<accession>I4F480</accession>
<dbReference type="SMART" id="SM00304">
    <property type="entry name" value="HAMP"/>
    <property type="match status" value="1"/>
</dbReference>
<feature type="domain" description="Histidine kinase" evidence="14">
    <location>
        <begin position="291"/>
        <end position="510"/>
    </location>
</feature>
<dbReference type="SUPFAM" id="SSF47384">
    <property type="entry name" value="Homodimeric domain of signal transducing histidine kinase"/>
    <property type="match status" value="1"/>
</dbReference>
<evidence type="ECO:0000256" key="6">
    <source>
        <dbReference type="ARBA" id="ARBA00022679"/>
    </source>
</evidence>
<dbReference type="InterPro" id="IPR004358">
    <property type="entry name" value="Sig_transdc_His_kin-like_C"/>
</dbReference>
<feature type="compositionally biased region" description="Polar residues" evidence="12">
    <location>
        <begin position="23"/>
        <end position="32"/>
    </location>
</feature>
<dbReference type="Proteomes" id="UP000006461">
    <property type="component" value="Chromosome"/>
</dbReference>
<dbReference type="GO" id="GO:0000155">
    <property type="term" value="F:phosphorelay sensor kinase activity"/>
    <property type="evidence" value="ECO:0007669"/>
    <property type="project" value="InterPro"/>
</dbReference>
<dbReference type="OrthoDB" id="9786919at2"/>
<dbReference type="KEGG" id="mmar:MODMU_5063"/>
<dbReference type="PANTHER" id="PTHR45436">
    <property type="entry name" value="SENSOR HISTIDINE KINASE YKOH"/>
    <property type="match status" value="1"/>
</dbReference>
<evidence type="ECO:0000259" key="15">
    <source>
        <dbReference type="PROSITE" id="PS50885"/>
    </source>
</evidence>
<dbReference type="eggNOG" id="COG5002">
    <property type="taxonomic scope" value="Bacteria"/>
</dbReference>
<keyword evidence="7 13" id="KW-0812">Transmembrane</keyword>
<dbReference type="eggNOG" id="COG2770">
    <property type="taxonomic scope" value="Bacteria"/>
</dbReference>
<comment type="subcellular location">
    <subcellularLocation>
        <location evidence="3">Cell membrane</location>
    </subcellularLocation>
</comment>
<feature type="compositionally biased region" description="Low complexity" evidence="12">
    <location>
        <begin position="1"/>
        <end position="18"/>
    </location>
</feature>
<comment type="catalytic activity">
    <reaction evidence="1">
        <text>ATP + protein L-histidine = ADP + protein N-phospho-L-histidine.</text>
        <dbReference type="EC" id="2.7.13.3"/>
    </reaction>
</comment>
<keyword evidence="17" id="KW-1185">Reference proteome</keyword>
<dbReference type="InterPro" id="IPR050428">
    <property type="entry name" value="TCS_sensor_his_kinase"/>
</dbReference>
<dbReference type="InterPro" id="IPR036890">
    <property type="entry name" value="HATPase_C_sf"/>
</dbReference>
<keyword evidence="11 13" id="KW-0472">Membrane</keyword>
<evidence type="ECO:0000256" key="2">
    <source>
        <dbReference type="ARBA" id="ARBA00001968"/>
    </source>
</evidence>
<dbReference type="SUPFAM" id="SSF55874">
    <property type="entry name" value="ATPase domain of HSP90 chaperone/DNA topoisomerase II/histidine kinase"/>
    <property type="match status" value="1"/>
</dbReference>
<evidence type="ECO:0000313" key="16">
    <source>
        <dbReference type="EMBL" id="CCH90443.1"/>
    </source>
</evidence>
<dbReference type="CDD" id="cd06225">
    <property type="entry name" value="HAMP"/>
    <property type="match status" value="1"/>
</dbReference>
<dbReference type="OMA" id="CCFRVTL"/>
<dbReference type="PROSITE" id="PS50109">
    <property type="entry name" value="HIS_KIN"/>
    <property type="match status" value="1"/>
</dbReference>
<dbReference type="GO" id="GO:0005886">
    <property type="term" value="C:plasma membrane"/>
    <property type="evidence" value="ECO:0007669"/>
    <property type="project" value="UniProtKB-SubCell"/>
</dbReference>
<evidence type="ECO:0000256" key="10">
    <source>
        <dbReference type="ARBA" id="ARBA00023012"/>
    </source>
</evidence>
<keyword evidence="9 13" id="KW-1133">Transmembrane helix</keyword>
<evidence type="ECO:0000256" key="1">
    <source>
        <dbReference type="ARBA" id="ARBA00000085"/>
    </source>
</evidence>
<comment type="cofactor">
    <cofactor evidence="2">
        <name>a divalent metal cation</name>
        <dbReference type="ChEBI" id="CHEBI:60240"/>
    </cofactor>
</comment>
<dbReference type="PATRIC" id="fig|477641.3.peg.4758"/>
<dbReference type="CDD" id="cd00075">
    <property type="entry name" value="HATPase"/>
    <property type="match status" value="1"/>
</dbReference>
<dbReference type="FunFam" id="1.10.287.130:FF:000001">
    <property type="entry name" value="Two-component sensor histidine kinase"/>
    <property type="match status" value="1"/>
</dbReference>
<keyword evidence="10" id="KW-0902">Two-component regulatory system</keyword>
<dbReference type="InterPro" id="IPR036097">
    <property type="entry name" value="HisK_dim/P_sf"/>
</dbReference>
<dbReference type="Gene3D" id="3.30.565.10">
    <property type="entry name" value="Histidine kinase-like ATPase, C-terminal domain"/>
    <property type="match status" value="1"/>
</dbReference>
<keyword evidence="6 16" id="KW-0808">Transferase</keyword>
<organism evidence="16 17">
    <name type="scientific">Modestobacter italicus (strain DSM 44449 / CECT 9708 / BC 501)</name>
    <dbReference type="NCBI Taxonomy" id="2732864"/>
    <lineage>
        <taxon>Bacteria</taxon>
        <taxon>Bacillati</taxon>
        <taxon>Actinomycetota</taxon>
        <taxon>Actinomycetes</taxon>
        <taxon>Geodermatophilales</taxon>
        <taxon>Geodermatophilaceae</taxon>
        <taxon>Modestobacter</taxon>
    </lineage>
</organism>
<gene>
    <name evidence="16" type="ordered locus">MODMU_5063</name>
</gene>
<dbReference type="PRINTS" id="PR00344">
    <property type="entry name" value="BCTRLSENSOR"/>
</dbReference>
<dbReference type="PANTHER" id="PTHR45436:SF5">
    <property type="entry name" value="SENSOR HISTIDINE KINASE TRCS"/>
    <property type="match status" value="1"/>
</dbReference>
<evidence type="ECO:0000256" key="13">
    <source>
        <dbReference type="SAM" id="Phobius"/>
    </source>
</evidence>
<dbReference type="AlphaFoldDB" id="I4F480"/>
<dbReference type="SMART" id="SM00387">
    <property type="entry name" value="HATPase_c"/>
    <property type="match status" value="1"/>
</dbReference>
<evidence type="ECO:0000256" key="8">
    <source>
        <dbReference type="ARBA" id="ARBA00022777"/>
    </source>
</evidence>
<dbReference type="EMBL" id="FO203431">
    <property type="protein sequence ID" value="CCH90443.1"/>
    <property type="molecule type" value="Genomic_DNA"/>
</dbReference>
<dbReference type="EC" id="2.7.13.3" evidence="4"/>
<protein>
    <recommendedName>
        <fullName evidence="4">histidine kinase</fullName>
        <ecNumber evidence="4">2.7.13.3</ecNumber>
    </recommendedName>
</protein>
<dbReference type="PROSITE" id="PS50885">
    <property type="entry name" value="HAMP"/>
    <property type="match status" value="1"/>
</dbReference>
<dbReference type="Pfam" id="PF02518">
    <property type="entry name" value="HATPase_c"/>
    <property type="match status" value="1"/>
</dbReference>